<dbReference type="PANTHER" id="PTHR36109:SF2">
    <property type="entry name" value="MEMBRANE PROTEIN"/>
    <property type="match status" value="1"/>
</dbReference>
<dbReference type="KEGG" id="son:SO_0202"/>
<reference evidence="2 3" key="2">
    <citation type="journal article" date="2005" name="Proteomics">
        <title>Global detection and characterization of hypothetical proteins in Shewanella oneidensis MR-1 using LC-MS based proteomics.</title>
        <authorList>
            <person name="Elias D.A."/>
            <person name="Monroe M.E."/>
            <person name="Marshall M.J."/>
            <person name="Romine M.F."/>
            <person name="Belieav A.S."/>
            <person name="Fredrickson J.K."/>
            <person name="Anderson G.A."/>
            <person name="Smith R.D."/>
            <person name="Lipton M.S."/>
        </authorList>
    </citation>
    <scope>NUCLEOTIDE SEQUENCE [LARGE SCALE GENOMIC DNA]</scope>
    <source>
        <strain evidence="3">ATCC 700550 / JCM 31522 / CIP 106686 / LMG 19005 / NCIMB 14063 / MR-1</strain>
    </source>
</reference>
<evidence type="ECO:0000256" key="1">
    <source>
        <dbReference type="SAM" id="Phobius"/>
    </source>
</evidence>
<dbReference type="Proteomes" id="UP000008186">
    <property type="component" value="Chromosome"/>
</dbReference>
<reference evidence="2 3" key="3">
    <citation type="journal article" date="2008" name="Appl. Environ. Microbiol.">
        <title>Identification of mobile elements and pseudogenes in the Shewanella oneidensis MR-1 genome.</title>
        <authorList>
            <person name="Romine M.F."/>
            <person name="Carlson T.S."/>
            <person name="Norbeck A.D."/>
            <person name="McCue L.A."/>
            <person name="Lipton M.S."/>
        </authorList>
    </citation>
    <scope>NUCLEOTIDE SEQUENCE [LARGE SCALE GENOMIC DNA]</scope>
    <source>
        <strain evidence="3">ATCC 700550 / JCM 31522 / CIP 106686 / LMG 19005 / NCIMB 14063 / MR-1</strain>
    </source>
</reference>
<dbReference type="STRING" id="211586.SO_0202"/>
<protein>
    <submittedName>
        <fullName evidence="2">Predicted membrane protein</fullName>
    </submittedName>
</protein>
<dbReference type="eggNOG" id="COG4803">
    <property type="taxonomic scope" value="Bacteria"/>
</dbReference>
<dbReference type="AlphaFoldDB" id="Q8EK94"/>
<sequence>MFAGASITMKNYVAALFSSHDQAESGIRALQKGGFDMQELSIVGRDYHTEEQPLAYFNTGERIKFFGKVGATWGALVGMLLGSALIFIPVFGHIVVLGPLVTTLAAGIQGAVVGGGVSALFGALTAIGIPKDSIIRYETAIKADKFLVIVHSSIGEQSYARDLLSQAGGTDIESNPIALL</sequence>
<reference evidence="2 3" key="1">
    <citation type="journal article" date="2002" name="Nat. Biotechnol.">
        <title>Genome sequence of the dissimilatory metal ion-reducing bacterium Shewanella oneidensis.</title>
        <authorList>
            <person name="Heidelberg J.F."/>
            <person name="Paulsen I.T."/>
            <person name="Nelson K.E."/>
            <person name="Gaidos E.J."/>
            <person name="Nelson W.C."/>
            <person name="Read T.D."/>
            <person name="Eisen J.A."/>
            <person name="Seshadri R."/>
            <person name="Ward N."/>
            <person name="Methe B."/>
            <person name="Clayton R.A."/>
            <person name="Meyer T."/>
            <person name="Tsapin A."/>
            <person name="Scott J."/>
            <person name="Beanan M."/>
            <person name="Brinkac L."/>
            <person name="Daugherty S."/>
            <person name="DeBoy R.T."/>
            <person name="Dodson R.J."/>
            <person name="Durkin A.S."/>
            <person name="Haft D.H."/>
            <person name="Kolonay J.F."/>
            <person name="Madupu R."/>
            <person name="Peterson J.D."/>
            <person name="Umayam L.A."/>
            <person name="White O."/>
            <person name="Wolf A.M."/>
            <person name="Vamathevan J."/>
            <person name="Weidman J."/>
            <person name="Impraim M."/>
            <person name="Lee K."/>
            <person name="Berry K."/>
            <person name="Lee C."/>
            <person name="Mueller J."/>
            <person name="Khouri H."/>
            <person name="Gill J."/>
            <person name="Utterback T.R."/>
            <person name="McDonald L.A."/>
            <person name="Feldblyum T.V."/>
            <person name="Smith H.O."/>
            <person name="Venter J.C."/>
            <person name="Nealson K.H."/>
            <person name="Fraser C.M."/>
        </authorList>
    </citation>
    <scope>NUCLEOTIDE SEQUENCE [LARGE SCALE GENOMIC DNA]</scope>
    <source>
        <strain evidence="3">ATCC 700550 / JCM 31522 / CIP 106686 / LMG 19005 / NCIMB 14063 / MR-1</strain>
    </source>
</reference>
<evidence type="ECO:0000313" key="3">
    <source>
        <dbReference type="Proteomes" id="UP000008186"/>
    </source>
</evidence>
<dbReference type="PANTHER" id="PTHR36109">
    <property type="entry name" value="MEMBRANE PROTEIN-RELATED"/>
    <property type="match status" value="1"/>
</dbReference>
<keyword evidence="1" id="KW-1133">Transmembrane helix</keyword>
<dbReference type="HOGENOM" id="CLU_083853_3_1_6"/>
<feature type="transmembrane region" description="Helical" evidence="1">
    <location>
        <begin position="71"/>
        <end position="96"/>
    </location>
</feature>
<keyword evidence="3" id="KW-1185">Reference proteome</keyword>
<dbReference type="InterPro" id="IPR052948">
    <property type="entry name" value="Low_temp-induced_all0457"/>
</dbReference>
<keyword evidence="1" id="KW-0812">Transmembrane</keyword>
<dbReference type="PaxDb" id="211586-SO_0202"/>
<keyword evidence="1" id="KW-0472">Membrane</keyword>
<feature type="transmembrane region" description="Helical" evidence="1">
    <location>
        <begin position="108"/>
        <end position="129"/>
    </location>
</feature>
<dbReference type="PATRIC" id="fig|211586.12.peg.190"/>
<dbReference type="EMBL" id="AE014299">
    <property type="protein sequence ID" value="AAN53288.2"/>
    <property type="molecule type" value="Genomic_DNA"/>
</dbReference>
<name>Q8EK94_SHEON</name>
<gene>
    <name evidence="2" type="ordered locus">SO_0202</name>
</gene>
<evidence type="ECO:0000313" key="2">
    <source>
        <dbReference type="EMBL" id="AAN53288.2"/>
    </source>
</evidence>
<dbReference type="OrthoDB" id="515952at2"/>
<accession>Q8EK94</accession>
<reference evidence="2 3" key="4">
    <citation type="journal article" date="2011" name="BMC Genomics">
        <title>Genome-wide protein localization prediction strategies for gram negative bacteria.</title>
        <authorList>
            <person name="Romine M.F."/>
        </authorList>
    </citation>
    <scope>NUCLEOTIDE SEQUENCE [LARGE SCALE GENOMIC DNA]</scope>
    <source>
        <strain evidence="3">ATCC 700550 / JCM 31522 / CIP 106686 / LMG 19005 / NCIMB 14063 / MR-1</strain>
    </source>
</reference>
<proteinExistence type="predicted"/>
<organism evidence="2 3">
    <name type="scientific">Shewanella oneidensis (strain ATCC 700550 / JCM 31522 / CIP 106686 / LMG 19005 / NCIMB 14063 / MR-1)</name>
    <dbReference type="NCBI Taxonomy" id="211586"/>
    <lineage>
        <taxon>Bacteria</taxon>
        <taxon>Pseudomonadati</taxon>
        <taxon>Pseudomonadota</taxon>
        <taxon>Gammaproteobacteria</taxon>
        <taxon>Alteromonadales</taxon>
        <taxon>Shewanellaceae</taxon>
        <taxon>Shewanella</taxon>
    </lineage>
</organism>
<dbReference type="BioCyc" id="SONE211586:G1GMP-186-MONOMER"/>